<accession>A0ABV5ENY4</accession>
<keyword evidence="2" id="KW-0808">Transferase</keyword>
<evidence type="ECO:0000259" key="1">
    <source>
        <dbReference type="PROSITE" id="PS51186"/>
    </source>
</evidence>
<keyword evidence="3" id="KW-1185">Reference proteome</keyword>
<dbReference type="InterPro" id="IPR051531">
    <property type="entry name" value="N-acetyltransferase"/>
</dbReference>
<evidence type="ECO:0000313" key="2">
    <source>
        <dbReference type="EMBL" id="MFB8891681.1"/>
    </source>
</evidence>
<feature type="domain" description="N-acetyltransferase" evidence="1">
    <location>
        <begin position="18"/>
        <end position="180"/>
    </location>
</feature>
<dbReference type="PROSITE" id="PS51186">
    <property type="entry name" value="GNAT"/>
    <property type="match status" value="1"/>
</dbReference>
<dbReference type="PANTHER" id="PTHR43792">
    <property type="entry name" value="GNAT FAMILY, PUTATIVE (AFU_ORTHOLOGUE AFUA_3G00765)-RELATED-RELATED"/>
    <property type="match status" value="1"/>
</dbReference>
<dbReference type="Pfam" id="PF13302">
    <property type="entry name" value="Acetyltransf_3"/>
    <property type="match status" value="1"/>
</dbReference>
<evidence type="ECO:0000313" key="3">
    <source>
        <dbReference type="Proteomes" id="UP001589643"/>
    </source>
</evidence>
<dbReference type="EC" id="2.3.-.-" evidence="2"/>
<dbReference type="SUPFAM" id="SSF55729">
    <property type="entry name" value="Acyl-CoA N-acyltransferases (Nat)"/>
    <property type="match status" value="1"/>
</dbReference>
<dbReference type="CDD" id="cd04301">
    <property type="entry name" value="NAT_SF"/>
    <property type="match status" value="1"/>
</dbReference>
<reference evidence="2 3" key="1">
    <citation type="submission" date="2024-08" db="EMBL/GenBank/DDBJ databases">
        <title>Heavy metals resistant antinobacteria isolated from wastewater.</title>
        <authorList>
            <person name="Roman Ponce B."/>
            <person name="Blanco Mercado M.A."/>
            <person name="Avila Aldana I.N."/>
            <person name="Morales Arrieta S."/>
        </authorList>
    </citation>
    <scope>NUCLEOTIDE SEQUENCE [LARGE SCALE GENOMIC DNA]</scope>
    <source>
        <strain evidence="3">sma-1</strain>
    </source>
</reference>
<dbReference type="InterPro" id="IPR000182">
    <property type="entry name" value="GNAT_dom"/>
</dbReference>
<sequence length="189" mass="20935">MTISPHPWHHPNREASALHLDMLPESALHALGSGLTAQLDPTYATPFLTGPECDWLWRHRSAQVRKRPEDAPWITRLIVDARLDQVVGVAGFHGPPDASGMVEVGYRVDPALRRRGYARQALETLLDVARSHPDVRTVRATISPDNVASLALIDGYGFVERGEQWDDEDGLEIIYELSVSDADADAAQR</sequence>
<comment type="caution">
    <text evidence="2">The sequence shown here is derived from an EMBL/GenBank/DDBJ whole genome shotgun (WGS) entry which is preliminary data.</text>
</comment>
<dbReference type="GO" id="GO:0016746">
    <property type="term" value="F:acyltransferase activity"/>
    <property type="evidence" value="ECO:0007669"/>
    <property type="project" value="UniProtKB-KW"/>
</dbReference>
<dbReference type="RefSeq" id="WP_112615593.1">
    <property type="nucleotide sequence ID" value="NZ_JBHLHV010000001.1"/>
</dbReference>
<dbReference type="EMBL" id="JBHLHV010000001">
    <property type="protein sequence ID" value="MFB8891681.1"/>
    <property type="molecule type" value="Genomic_DNA"/>
</dbReference>
<organism evidence="2 3">
    <name type="scientific">Microbacterium plantarum</name>
    <dbReference type="NCBI Taxonomy" id="1816425"/>
    <lineage>
        <taxon>Bacteria</taxon>
        <taxon>Bacillati</taxon>
        <taxon>Actinomycetota</taxon>
        <taxon>Actinomycetes</taxon>
        <taxon>Micrococcales</taxon>
        <taxon>Microbacteriaceae</taxon>
        <taxon>Microbacterium</taxon>
    </lineage>
</organism>
<dbReference type="Proteomes" id="UP001589643">
    <property type="component" value="Unassembled WGS sequence"/>
</dbReference>
<dbReference type="InterPro" id="IPR016181">
    <property type="entry name" value="Acyl_CoA_acyltransferase"/>
</dbReference>
<dbReference type="PANTHER" id="PTHR43792:SF13">
    <property type="entry name" value="ACETYLTRANSFERASE"/>
    <property type="match status" value="1"/>
</dbReference>
<proteinExistence type="predicted"/>
<keyword evidence="2" id="KW-0012">Acyltransferase</keyword>
<protein>
    <submittedName>
        <fullName evidence="2">GNAT family N-acetyltransferase</fullName>
        <ecNumber evidence="2">2.3.-.-</ecNumber>
    </submittedName>
</protein>
<name>A0ABV5ENY4_9MICO</name>
<gene>
    <name evidence="2" type="ORF">AB7P39_02370</name>
</gene>
<dbReference type="Gene3D" id="3.40.630.30">
    <property type="match status" value="1"/>
</dbReference>